<dbReference type="PANTHER" id="PTHR45011:SF1">
    <property type="entry name" value="DAP3-BINDING CELL DEATH ENHANCER 1"/>
    <property type="match status" value="1"/>
</dbReference>
<dbReference type="SMART" id="SM00671">
    <property type="entry name" value="SEL1"/>
    <property type="match status" value="2"/>
</dbReference>
<dbReference type="InterPro" id="IPR006597">
    <property type="entry name" value="Sel1-like"/>
</dbReference>
<dbReference type="AlphaFoldDB" id="A0A0P9CJK9"/>
<dbReference type="Gene3D" id="1.25.40.10">
    <property type="entry name" value="Tetratricopeptide repeat domain"/>
    <property type="match status" value="1"/>
</dbReference>
<evidence type="ECO:0000256" key="2">
    <source>
        <dbReference type="SAM" id="SignalP"/>
    </source>
</evidence>
<dbReference type="PATRIC" id="fig|381306.5.peg.1562"/>
<dbReference type="SUPFAM" id="SSF81901">
    <property type="entry name" value="HCP-like"/>
    <property type="match status" value="1"/>
</dbReference>
<accession>A0A0P9CJK9</accession>
<organism evidence="3 4">
    <name type="scientific">Thiohalorhabdus denitrificans</name>
    <dbReference type="NCBI Taxonomy" id="381306"/>
    <lineage>
        <taxon>Bacteria</taxon>
        <taxon>Pseudomonadati</taxon>
        <taxon>Pseudomonadota</taxon>
        <taxon>Gammaproteobacteria</taxon>
        <taxon>Thiohalorhabdales</taxon>
        <taxon>Thiohalorhabdaceae</taxon>
        <taxon>Thiohalorhabdus</taxon>
    </lineage>
</organism>
<dbReference type="RefSeq" id="WP_054966872.1">
    <property type="nucleotide sequence ID" value="NZ_FMUN01000001.1"/>
</dbReference>
<dbReference type="PANTHER" id="PTHR45011">
    <property type="entry name" value="DAP3-BINDING CELL DEATH ENHANCER 1"/>
    <property type="match status" value="1"/>
</dbReference>
<protein>
    <submittedName>
        <fullName evidence="3">Sel1 repeat-containing protein</fullName>
    </submittedName>
</protein>
<gene>
    <name evidence="3" type="ORF">SAMN05661077_0445</name>
</gene>
<evidence type="ECO:0000313" key="3">
    <source>
        <dbReference type="EMBL" id="SCX79059.1"/>
    </source>
</evidence>
<feature type="signal peptide" evidence="2">
    <location>
        <begin position="1"/>
        <end position="23"/>
    </location>
</feature>
<evidence type="ECO:0000313" key="4">
    <source>
        <dbReference type="Proteomes" id="UP000183104"/>
    </source>
</evidence>
<dbReference type="Pfam" id="PF08238">
    <property type="entry name" value="Sel1"/>
    <property type="match status" value="2"/>
</dbReference>
<dbReference type="OrthoDB" id="6810016at2"/>
<keyword evidence="4" id="KW-1185">Reference proteome</keyword>
<feature type="region of interest" description="Disordered" evidence="1">
    <location>
        <begin position="124"/>
        <end position="147"/>
    </location>
</feature>
<dbReference type="Proteomes" id="UP000183104">
    <property type="component" value="Unassembled WGS sequence"/>
</dbReference>
<dbReference type="InterPro" id="IPR011990">
    <property type="entry name" value="TPR-like_helical_dom_sf"/>
</dbReference>
<dbReference type="InterPro" id="IPR052748">
    <property type="entry name" value="ISR_Activator"/>
</dbReference>
<evidence type="ECO:0000256" key="1">
    <source>
        <dbReference type="SAM" id="MobiDB-lite"/>
    </source>
</evidence>
<name>A0A0P9CJK9_9GAMM</name>
<proteinExistence type="predicted"/>
<feature type="chain" id="PRO_5010433438" evidence="2">
    <location>
        <begin position="24"/>
        <end position="147"/>
    </location>
</feature>
<keyword evidence="2" id="KW-0732">Signal</keyword>
<sequence length="147" mass="16104">MGARWPAAALIGLGLVLAGPVAAQSTDDAGLFRELAEEGSAEAQFVLGQSYDYGEGVPRDRERAARWYRRAAEQGHAEAQNNLAFLYANGTGVPEDLATAYMWFLISAEGGCVRAENALEAFRDRLSPEEKAEARRRARERGWENAE</sequence>
<dbReference type="EMBL" id="FMUN01000001">
    <property type="protein sequence ID" value="SCX79059.1"/>
    <property type="molecule type" value="Genomic_DNA"/>
</dbReference>
<dbReference type="STRING" id="381306.AN478_12055"/>
<reference evidence="4" key="1">
    <citation type="submission" date="2016-10" db="EMBL/GenBank/DDBJ databases">
        <authorList>
            <person name="Varghese N."/>
        </authorList>
    </citation>
    <scope>NUCLEOTIDE SEQUENCE [LARGE SCALE GENOMIC DNA]</scope>
    <source>
        <strain evidence="4">HL 19</strain>
    </source>
</reference>